<accession>K1L9S0</accession>
<protein>
    <submittedName>
        <fullName evidence="2">Uncharacterized protein</fullName>
    </submittedName>
</protein>
<evidence type="ECO:0000313" key="2">
    <source>
        <dbReference type="EMBL" id="EKB47153.1"/>
    </source>
</evidence>
<evidence type="ECO:0000313" key="3">
    <source>
        <dbReference type="Proteomes" id="UP000004478"/>
    </source>
</evidence>
<proteinExistence type="predicted"/>
<dbReference type="AlphaFoldDB" id="K1L9S0"/>
<dbReference type="Proteomes" id="UP000004478">
    <property type="component" value="Unassembled WGS sequence"/>
</dbReference>
<sequence length="57" mass="6612">MKNEVLQEQYEKLFETLHETRRTQTRELVAPVDINHHLDASQQGGSPSFDMGILDEE</sequence>
<gene>
    <name evidence="2" type="ORF">B879_04254</name>
</gene>
<dbReference type="EMBL" id="AMGM01000332">
    <property type="protein sequence ID" value="EKB47153.1"/>
    <property type="molecule type" value="Genomic_DNA"/>
</dbReference>
<feature type="region of interest" description="Disordered" evidence="1">
    <location>
        <begin position="36"/>
        <end position="57"/>
    </location>
</feature>
<name>K1L9S0_CECL9</name>
<comment type="caution">
    <text evidence="2">The sequence shown here is derived from an EMBL/GenBank/DDBJ whole genome shotgun (WGS) entry which is preliminary data.</text>
</comment>
<organism evidence="2 3">
    <name type="scientific">Cecembia lonarensis (strain CCUG 58316 / KCTC 22772 / LW9)</name>
    <dbReference type="NCBI Taxonomy" id="1225176"/>
    <lineage>
        <taxon>Bacteria</taxon>
        <taxon>Pseudomonadati</taxon>
        <taxon>Bacteroidota</taxon>
        <taxon>Cytophagia</taxon>
        <taxon>Cytophagales</taxon>
        <taxon>Cyclobacteriaceae</taxon>
        <taxon>Cecembia</taxon>
    </lineage>
</organism>
<evidence type="ECO:0000256" key="1">
    <source>
        <dbReference type="SAM" id="MobiDB-lite"/>
    </source>
</evidence>
<reference evidence="2 3" key="1">
    <citation type="journal article" date="2012" name="J. Bacteriol.">
        <title>Draft Genome Sequence of Cecembia lonarensis Strain LW9T, Isolated from Lonar Lake, a Haloalkaline Lake in India.</title>
        <authorList>
            <person name="Shivaji S."/>
            <person name="Ara S."/>
            <person name="Singh A."/>
            <person name="Pinnaka A.K."/>
        </authorList>
    </citation>
    <scope>NUCLEOTIDE SEQUENCE [LARGE SCALE GENOMIC DNA]</scope>
    <source>
        <strain evidence="2 3">LW9</strain>
    </source>
</reference>
<keyword evidence="3" id="KW-1185">Reference proteome</keyword>